<dbReference type="SUPFAM" id="SSF63411">
    <property type="entry name" value="LuxS/MPP-like metallohydrolase"/>
    <property type="match status" value="4"/>
</dbReference>
<evidence type="ECO:0000256" key="2">
    <source>
        <dbReference type="ARBA" id="ARBA00004305"/>
    </source>
</evidence>
<name>A0A6A6VFK0_9PLEO</name>
<evidence type="ECO:0000313" key="18">
    <source>
        <dbReference type="Proteomes" id="UP000799440"/>
    </source>
</evidence>
<comment type="similarity">
    <text evidence="4">Belongs to the peptidase M16 family. PreP subfamily.</text>
</comment>
<dbReference type="Pfam" id="PF00675">
    <property type="entry name" value="Peptidase_M16"/>
    <property type="match status" value="1"/>
</dbReference>
<dbReference type="Pfam" id="PF05193">
    <property type="entry name" value="Peptidase_M16_C"/>
    <property type="match status" value="1"/>
</dbReference>
<evidence type="ECO:0000256" key="6">
    <source>
        <dbReference type="ARBA" id="ARBA00020167"/>
    </source>
</evidence>
<dbReference type="Pfam" id="PF08367">
    <property type="entry name" value="M16C_assoc"/>
    <property type="match status" value="1"/>
</dbReference>
<keyword evidence="18" id="KW-1185">Reference proteome</keyword>
<dbReference type="AlphaFoldDB" id="A0A6A6VFK0"/>
<evidence type="ECO:0000256" key="1">
    <source>
        <dbReference type="ARBA" id="ARBA00001947"/>
    </source>
</evidence>
<evidence type="ECO:0000256" key="13">
    <source>
        <dbReference type="ARBA" id="ARBA00023128"/>
    </source>
</evidence>
<evidence type="ECO:0000256" key="8">
    <source>
        <dbReference type="ARBA" id="ARBA00022723"/>
    </source>
</evidence>
<keyword evidence="11" id="KW-0809">Transit peptide</keyword>
<reference evidence="17" key="1">
    <citation type="journal article" date="2020" name="Stud. Mycol.">
        <title>101 Dothideomycetes genomes: a test case for predicting lifestyles and emergence of pathogens.</title>
        <authorList>
            <person name="Haridas S."/>
            <person name="Albert R."/>
            <person name="Binder M."/>
            <person name="Bloem J."/>
            <person name="Labutti K."/>
            <person name="Salamov A."/>
            <person name="Andreopoulos B."/>
            <person name="Baker S."/>
            <person name="Barry K."/>
            <person name="Bills G."/>
            <person name="Bluhm B."/>
            <person name="Cannon C."/>
            <person name="Castanera R."/>
            <person name="Culley D."/>
            <person name="Daum C."/>
            <person name="Ezra D."/>
            <person name="Gonzalez J."/>
            <person name="Henrissat B."/>
            <person name="Kuo A."/>
            <person name="Liang C."/>
            <person name="Lipzen A."/>
            <person name="Lutzoni F."/>
            <person name="Magnuson J."/>
            <person name="Mondo S."/>
            <person name="Nolan M."/>
            <person name="Ohm R."/>
            <person name="Pangilinan J."/>
            <person name="Park H.-J."/>
            <person name="Ramirez L."/>
            <person name="Alfaro M."/>
            <person name="Sun H."/>
            <person name="Tritt A."/>
            <person name="Yoshinaga Y."/>
            <person name="Zwiers L.-H."/>
            <person name="Turgeon B."/>
            <person name="Goodwin S."/>
            <person name="Spatafora J."/>
            <person name="Crous P."/>
            <person name="Grigoriev I."/>
        </authorList>
    </citation>
    <scope>NUCLEOTIDE SEQUENCE</scope>
    <source>
        <strain evidence="17">CBS 119925</strain>
    </source>
</reference>
<evidence type="ECO:0000256" key="14">
    <source>
        <dbReference type="ARBA" id="ARBA00034552"/>
    </source>
</evidence>
<comment type="subcellular location">
    <subcellularLocation>
        <location evidence="3">Mitochondrion intermembrane space</location>
    </subcellularLocation>
    <subcellularLocation>
        <location evidence="2">Mitochondrion matrix</location>
    </subcellularLocation>
</comment>
<dbReference type="InterPro" id="IPR011765">
    <property type="entry name" value="Pept_M16_N"/>
</dbReference>
<dbReference type="PANTHER" id="PTHR43016">
    <property type="entry name" value="PRESEQUENCE PROTEASE"/>
    <property type="match status" value="1"/>
</dbReference>
<evidence type="ECO:0000256" key="5">
    <source>
        <dbReference type="ARBA" id="ARBA00011853"/>
    </source>
</evidence>
<dbReference type="Proteomes" id="UP000799440">
    <property type="component" value="Unassembled WGS sequence"/>
</dbReference>
<keyword evidence="10" id="KW-0862">Zinc</keyword>
<evidence type="ECO:0000256" key="15">
    <source>
        <dbReference type="ARBA" id="ARBA00045897"/>
    </source>
</evidence>
<organism evidence="17 18">
    <name type="scientific">Sporormia fimetaria CBS 119925</name>
    <dbReference type="NCBI Taxonomy" id="1340428"/>
    <lineage>
        <taxon>Eukaryota</taxon>
        <taxon>Fungi</taxon>
        <taxon>Dikarya</taxon>
        <taxon>Ascomycota</taxon>
        <taxon>Pezizomycotina</taxon>
        <taxon>Dothideomycetes</taxon>
        <taxon>Pleosporomycetidae</taxon>
        <taxon>Pleosporales</taxon>
        <taxon>Sporormiaceae</taxon>
        <taxon>Sporormia</taxon>
    </lineage>
</organism>
<keyword evidence="12" id="KW-0482">Metalloprotease</keyword>
<dbReference type="EMBL" id="MU006566">
    <property type="protein sequence ID" value="KAF2749372.1"/>
    <property type="molecule type" value="Genomic_DNA"/>
</dbReference>
<dbReference type="InterPro" id="IPR055130">
    <property type="entry name" value="PreP_C"/>
</dbReference>
<comment type="subunit">
    <text evidence="5">Monomer and homodimer; homodimerization is induced by binding of the substrate.</text>
</comment>
<evidence type="ECO:0000256" key="3">
    <source>
        <dbReference type="ARBA" id="ARBA00004569"/>
    </source>
</evidence>
<comment type="function">
    <text evidence="15">Degrades mitochondrial transit peptides after their cleavage in the intermembrane space or in the matrix, and presequence peptides; clearance of these peptides is required to keep the presequence processing machinery running. Preferentially cleaves the N-terminal side of paired basic amino acid residues. Also degrades other unstructured peptides. May function as an ATP-dependent peptidase as opposed to a metalloendopeptidase.</text>
</comment>
<dbReference type="GO" id="GO:0004222">
    <property type="term" value="F:metalloendopeptidase activity"/>
    <property type="evidence" value="ECO:0007669"/>
    <property type="project" value="TreeGrafter"/>
</dbReference>
<evidence type="ECO:0000256" key="7">
    <source>
        <dbReference type="ARBA" id="ARBA00022670"/>
    </source>
</evidence>
<dbReference type="InterPro" id="IPR007863">
    <property type="entry name" value="Peptidase_M16_C"/>
</dbReference>
<accession>A0A6A6VFK0</accession>
<evidence type="ECO:0000313" key="17">
    <source>
        <dbReference type="EMBL" id="KAF2749372.1"/>
    </source>
</evidence>
<comment type="cofactor">
    <cofactor evidence="1">
        <name>Zn(2+)</name>
        <dbReference type="ChEBI" id="CHEBI:29105"/>
    </cofactor>
</comment>
<keyword evidence="13" id="KW-0496">Mitochondrion</keyword>
<evidence type="ECO:0000256" key="10">
    <source>
        <dbReference type="ARBA" id="ARBA00022833"/>
    </source>
</evidence>
<dbReference type="FunFam" id="3.30.830.10:FF:000013">
    <property type="entry name" value="Mitochondrial presequence protease"/>
    <property type="match status" value="1"/>
</dbReference>
<dbReference type="OrthoDB" id="10250783at2759"/>
<dbReference type="FunFam" id="3.30.830.10:FF:000011">
    <property type="entry name" value="Presequence protease, mitochondrial"/>
    <property type="match status" value="1"/>
</dbReference>
<evidence type="ECO:0000256" key="11">
    <source>
        <dbReference type="ARBA" id="ARBA00022946"/>
    </source>
</evidence>
<evidence type="ECO:0000256" key="12">
    <source>
        <dbReference type="ARBA" id="ARBA00023049"/>
    </source>
</evidence>
<dbReference type="Pfam" id="PF22516">
    <property type="entry name" value="PreP_C"/>
    <property type="match status" value="1"/>
</dbReference>
<dbReference type="GO" id="GO:0005759">
    <property type="term" value="C:mitochondrial matrix"/>
    <property type="evidence" value="ECO:0007669"/>
    <property type="project" value="UniProtKB-SubCell"/>
</dbReference>
<evidence type="ECO:0000256" key="4">
    <source>
        <dbReference type="ARBA" id="ARBA00007575"/>
    </source>
</evidence>
<dbReference type="InterPro" id="IPR013578">
    <property type="entry name" value="Peptidase_M16C_assoc"/>
</dbReference>
<gene>
    <name evidence="17" type="ORF">M011DRAFT_475470</name>
</gene>
<sequence length="1035" mass="116716">MLRSAPRQLHGLSRTPLAALRRGYASVAGLSTLPRTGEQLHGFTFKRVKKVPEYELTALHLEHNKTGADYLHLARDDPNNVFTIGFKTNPPDDTGVPHILEHTTLCGSERYPVRDPFFKMLPRTLSNFMNAMTYPDHTIYPFATTNAQDFKNLLSVYMDATLHPLLKESDFTQEGWRLGPENPLAAQAEGDDAAKRIVFKGVVYNEMKGQMSDAAYLYYIRWMDYLYPAIHNSGGDPQKITDLTWDQLKKFHADHYHPSNSKIFTYGNMPIEEHLKEIGARLDSFDKISVDHDIKSPITIDESKTIKVAGPVDPLMPEDRQHKTSVTWLLNDTTDHVEDLAVKILSILLLDGYGTPLYQNLIEAGLGANFSANTGMHTAGKRRLFAVGLDAVKAEDVPNVTETIHATIRDCAQSGKINWERKVEGILHSIEIDLREKKAQFGMSMMQRLSPGWFNGIDPMDELAWQDTLNAFKERFAKGGYLEGLLQKYMIENPALTFTMEPSESFGAELAEEENRRLAEKISETKSKFSSEQEAQEYLEKRELELLEVQEKARHQDTSCLPTVHVKDIPRGLEKKPLRHTTIDDVHVQWREAPTNGLTYFRAVHLLRDLPMELREMIPLFCSAIMRLGTRDLSMEQLEELMRLKTGGVSVSYYAAPKPLDMDAYQEGLSFSGMALDRDMRDMYEILTKLVFETNFNGPEAEKKIRELLQSSASGAVNTIAETGHSFARTYAAASLTDLCALREQTQGLSQVKFTTELASRAATDSLSDVIEKLKDIQRIAITTGTHNLRVALTCGKESATSNQEELERFLRKLPQIDSLDFPERADRLTKYPRNAKSFFPLPYQVYYSARAVRTVPYADASGPSLEILAELLTHKHLHHEIREKGGAYGGGAYSQPLSGIFGMHSYRDPNPQNTLKIMEESGQWARDRTWTPQDLEEAKLSVFQKYDAPESVAQEGMTLFLSGISDEMRQTRRERLLDVTAEQVQSAADQFLVQRASESSIAVLGEKKDWVDSNNGWKFVDLGMAPEAPAQSGP</sequence>
<dbReference type="SMART" id="SM01264">
    <property type="entry name" value="M16C_associated"/>
    <property type="match status" value="1"/>
</dbReference>
<dbReference type="InterPro" id="IPR011249">
    <property type="entry name" value="Metalloenz_LuxS/M16"/>
</dbReference>
<keyword evidence="7" id="KW-0645">Protease</keyword>
<proteinExistence type="inferred from homology"/>
<dbReference type="GO" id="GO:0005758">
    <property type="term" value="C:mitochondrial intermembrane space"/>
    <property type="evidence" value="ECO:0007669"/>
    <property type="project" value="UniProtKB-SubCell"/>
</dbReference>
<dbReference type="FunFam" id="3.30.830.10:FF:000009">
    <property type="entry name" value="Presequence protease, mitochondrial"/>
    <property type="match status" value="1"/>
</dbReference>
<dbReference type="GO" id="GO:0046872">
    <property type="term" value="F:metal ion binding"/>
    <property type="evidence" value="ECO:0007669"/>
    <property type="project" value="UniProtKB-KW"/>
</dbReference>
<protein>
    <recommendedName>
        <fullName evidence="6">Presequence protease, mitochondrial</fullName>
    </recommendedName>
    <alternativeName>
        <fullName evidence="14">Pitrilysin metalloproteinase</fullName>
    </alternativeName>
</protein>
<dbReference type="PANTHER" id="PTHR43016:SF13">
    <property type="entry name" value="PRESEQUENCE PROTEASE, MITOCHONDRIAL"/>
    <property type="match status" value="1"/>
</dbReference>
<keyword evidence="8" id="KW-0479">Metal-binding</keyword>
<dbReference type="GO" id="GO:0016485">
    <property type="term" value="P:protein processing"/>
    <property type="evidence" value="ECO:0007669"/>
    <property type="project" value="TreeGrafter"/>
</dbReference>
<feature type="domain" description="Peptidase M16C associated" evidence="16">
    <location>
        <begin position="500"/>
        <end position="758"/>
    </location>
</feature>
<dbReference type="Gene3D" id="3.30.830.10">
    <property type="entry name" value="Metalloenzyme, LuxS/M16 peptidase-like"/>
    <property type="match status" value="4"/>
</dbReference>
<keyword evidence="9" id="KW-0378">Hydrolase</keyword>
<evidence type="ECO:0000256" key="9">
    <source>
        <dbReference type="ARBA" id="ARBA00022801"/>
    </source>
</evidence>
<evidence type="ECO:0000259" key="16">
    <source>
        <dbReference type="SMART" id="SM01264"/>
    </source>
</evidence>